<evidence type="ECO:0000313" key="1">
    <source>
        <dbReference type="EMBL" id="GJS59053.1"/>
    </source>
</evidence>
<dbReference type="Proteomes" id="UP001151760">
    <property type="component" value="Unassembled WGS sequence"/>
</dbReference>
<name>A0ABQ4X1I5_9ASTR</name>
<dbReference type="EMBL" id="BQNB010009122">
    <property type="protein sequence ID" value="GJS59053.1"/>
    <property type="molecule type" value="Genomic_DNA"/>
</dbReference>
<reference evidence="1" key="2">
    <citation type="submission" date="2022-01" db="EMBL/GenBank/DDBJ databases">
        <authorList>
            <person name="Yamashiro T."/>
            <person name="Shiraishi A."/>
            <person name="Satake H."/>
            <person name="Nakayama K."/>
        </authorList>
    </citation>
    <scope>NUCLEOTIDE SEQUENCE</scope>
</reference>
<protein>
    <recommendedName>
        <fullName evidence="3">Retrotransposon gag domain-containing protein</fullName>
    </recommendedName>
</protein>
<dbReference type="PANTHER" id="PTHR33223">
    <property type="entry name" value="CCHC-TYPE DOMAIN-CONTAINING PROTEIN"/>
    <property type="match status" value="1"/>
</dbReference>
<sequence>MKCMTRSLTKELFTPYKELERVLLSARKLFKTTSLDYSSSPKFNLFSDLEDKCEEEVAETMGELTMKEYMTITWKDYDSGMNEKGRIELKGRFLLELLDNAFSRTNGEDAVEHIKIFPKIVDLLNVPNITHDRLRVSVFSFSLTGAASKWWKDESIGLITTWVDLTEMFFGKFYPPSCTGRKIETNGANIKVE</sequence>
<evidence type="ECO:0000313" key="2">
    <source>
        <dbReference type="Proteomes" id="UP001151760"/>
    </source>
</evidence>
<dbReference type="PANTHER" id="PTHR33223:SF11">
    <property type="entry name" value="ELEMENT PROTEIN, PUTATIVE-RELATED"/>
    <property type="match status" value="1"/>
</dbReference>
<comment type="caution">
    <text evidence="1">The sequence shown here is derived from an EMBL/GenBank/DDBJ whole genome shotgun (WGS) entry which is preliminary data.</text>
</comment>
<gene>
    <name evidence="1" type="ORF">Tco_0653837</name>
</gene>
<organism evidence="1 2">
    <name type="scientific">Tanacetum coccineum</name>
    <dbReference type="NCBI Taxonomy" id="301880"/>
    <lineage>
        <taxon>Eukaryota</taxon>
        <taxon>Viridiplantae</taxon>
        <taxon>Streptophyta</taxon>
        <taxon>Embryophyta</taxon>
        <taxon>Tracheophyta</taxon>
        <taxon>Spermatophyta</taxon>
        <taxon>Magnoliopsida</taxon>
        <taxon>eudicotyledons</taxon>
        <taxon>Gunneridae</taxon>
        <taxon>Pentapetalae</taxon>
        <taxon>asterids</taxon>
        <taxon>campanulids</taxon>
        <taxon>Asterales</taxon>
        <taxon>Asteraceae</taxon>
        <taxon>Asteroideae</taxon>
        <taxon>Anthemideae</taxon>
        <taxon>Anthemidinae</taxon>
        <taxon>Tanacetum</taxon>
    </lineage>
</organism>
<proteinExistence type="predicted"/>
<reference evidence="1" key="1">
    <citation type="journal article" date="2022" name="Int. J. Mol. Sci.">
        <title>Draft Genome of Tanacetum Coccineum: Genomic Comparison of Closely Related Tanacetum-Family Plants.</title>
        <authorList>
            <person name="Yamashiro T."/>
            <person name="Shiraishi A."/>
            <person name="Nakayama K."/>
            <person name="Satake H."/>
        </authorList>
    </citation>
    <scope>NUCLEOTIDE SEQUENCE</scope>
</reference>
<keyword evidence="2" id="KW-1185">Reference proteome</keyword>
<accession>A0ABQ4X1I5</accession>
<evidence type="ECO:0008006" key="3">
    <source>
        <dbReference type="Google" id="ProtNLM"/>
    </source>
</evidence>